<sequence length="613" mass="63447">MSVLAPRRRALLAGVVPIAAAAAVMVTPQLAMASTTAAHGATSHTLYASGSDTTYAMMQKLDSLYGGQRGCTVVPTDASLLPDGSCQSDYTGEADSNATHDTVTERYPVGSGSGIKQLCNQGLAGVPVVDFARSSRAIKTSDCDGLKAVAYAQDGISWWHSTASTSSSASLHDLTKAQLVNIYNGTLKTWHDVDPSLPANNIVIYSVQAGSGTRSTFDSYLGGDSTQAIPAANKPGGSGPSHVIFENDASPIFTNGDQNDAIYFYSIGRFTQKQAQSPQPGDVTGGELGALDGVAADTPDVKNGTFPARRSLFNVYRYAPEFVTSYIGERTGFLCRDDLPAATRAKVEQQISSEGFVPFADGSIGGGVSGTSFCRLTQTLDTSAPSVALTPTGGFRGAATATFSELVNGVGASSFGERVTGTTTPLAGTVTCYDLQQVATACTNPVKSARFTPSAGYVPGEKYEVFATASAISDRAGNTLTATPAVAFRGPLAVQDVNVPPVAYTAGWTRLSSSAASGGTWTRSATKNAYALMTFRSTSLTYGYLRTTASGVAKVYVDGVLKATVNEYGSTARSAVTISHLTDARHTVKIVVVGAKSAASKGAFVSLDSLTVS</sequence>
<dbReference type="Gene3D" id="2.60.120.260">
    <property type="entry name" value="Galactose-binding domain-like"/>
    <property type="match status" value="1"/>
</dbReference>
<evidence type="ECO:0000256" key="2">
    <source>
        <dbReference type="SAM" id="SignalP"/>
    </source>
</evidence>
<dbReference type="Pfam" id="PF12849">
    <property type="entry name" value="PBP_like_2"/>
    <property type="match status" value="1"/>
</dbReference>
<dbReference type="InterPro" id="IPR050811">
    <property type="entry name" value="Phosphate_ABC_transporter"/>
</dbReference>
<dbReference type="InterPro" id="IPR024370">
    <property type="entry name" value="PBP_domain"/>
</dbReference>
<name>A0A852WEW9_9MICO</name>
<gene>
    <name evidence="4" type="ORF">BJ986_001787</name>
</gene>
<evidence type="ECO:0000313" key="5">
    <source>
        <dbReference type="Proteomes" id="UP000573599"/>
    </source>
</evidence>
<dbReference type="EMBL" id="JACCAB010000001">
    <property type="protein sequence ID" value="NYG07300.1"/>
    <property type="molecule type" value="Genomic_DNA"/>
</dbReference>
<protein>
    <submittedName>
        <fullName evidence="4">ABC-type phosphate transport system substrate-binding protein</fullName>
    </submittedName>
</protein>
<dbReference type="RefSeq" id="WP_179421665.1">
    <property type="nucleotide sequence ID" value="NZ_JACCAB010000001.1"/>
</dbReference>
<feature type="signal peptide" evidence="2">
    <location>
        <begin position="1"/>
        <end position="33"/>
    </location>
</feature>
<dbReference type="PANTHER" id="PTHR30570:SF1">
    <property type="entry name" value="PHOSPHATE-BINDING PROTEIN PSTS"/>
    <property type="match status" value="1"/>
</dbReference>
<dbReference type="Proteomes" id="UP000573599">
    <property type="component" value="Unassembled WGS sequence"/>
</dbReference>
<organism evidence="4 5">
    <name type="scientific">Pedococcus badiiscoriae</name>
    <dbReference type="NCBI Taxonomy" id="642776"/>
    <lineage>
        <taxon>Bacteria</taxon>
        <taxon>Bacillati</taxon>
        <taxon>Actinomycetota</taxon>
        <taxon>Actinomycetes</taxon>
        <taxon>Micrococcales</taxon>
        <taxon>Intrasporangiaceae</taxon>
        <taxon>Pedococcus</taxon>
    </lineage>
</organism>
<feature type="chain" id="PRO_5032316301" evidence="2">
    <location>
        <begin position="34"/>
        <end position="613"/>
    </location>
</feature>
<accession>A0A852WEW9</accession>
<proteinExistence type="predicted"/>
<comment type="caution">
    <text evidence="4">The sequence shown here is derived from an EMBL/GenBank/DDBJ whole genome shotgun (WGS) entry which is preliminary data.</text>
</comment>
<dbReference type="PANTHER" id="PTHR30570">
    <property type="entry name" value="PERIPLASMIC PHOSPHATE BINDING COMPONENT OF PHOSPHATE ABC TRANSPORTER"/>
    <property type="match status" value="1"/>
</dbReference>
<feature type="domain" description="PBP" evidence="3">
    <location>
        <begin position="36"/>
        <end position="229"/>
    </location>
</feature>
<dbReference type="Gene3D" id="3.40.190.10">
    <property type="entry name" value="Periplasmic binding protein-like II"/>
    <property type="match status" value="2"/>
</dbReference>
<evidence type="ECO:0000259" key="3">
    <source>
        <dbReference type="Pfam" id="PF12849"/>
    </source>
</evidence>
<keyword evidence="5" id="KW-1185">Reference proteome</keyword>
<dbReference type="SUPFAM" id="SSF53850">
    <property type="entry name" value="Periplasmic binding protein-like II"/>
    <property type="match status" value="1"/>
</dbReference>
<keyword evidence="1 2" id="KW-0732">Signal</keyword>
<evidence type="ECO:0000313" key="4">
    <source>
        <dbReference type="EMBL" id="NYG07300.1"/>
    </source>
</evidence>
<dbReference type="AlphaFoldDB" id="A0A852WEW9"/>
<reference evidence="4 5" key="1">
    <citation type="submission" date="2020-07" db="EMBL/GenBank/DDBJ databases">
        <title>Sequencing the genomes of 1000 actinobacteria strains.</title>
        <authorList>
            <person name="Klenk H.-P."/>
        </authorList>
    </citation>
    <scope>NUCLEOTIDE SEQUENCE [LARGE SCALE GENOMIC DNA]</scope>
    <source>
        <strain evidence="4 5">DSM 23987</strain>
    </source>
</reference>
<evidence type="ECO:0000256" key="1">
    <source>
        <dbReference type="ARBA" id="ARBA00022729"/>
    </source>
</evidence>